<dbReference type="GO" id="GO:0006412">
    <property type="term" value="P:translation"/>
    <property type="evidence" value="ECO:0007669"/>
    <property type="project" value="InterPro"/>
</dbReference>
<dbReference type="RefSeq" id="XP_013415187.1">
    <property type="nucleotide sequence ID" value="XM_013559733.1"/>
</dbReference>
<dbReference type="Pfam" id="PF01196">
    <property type="entry name" value="Ribosomal_L17"/>
    <property type="match status" value="1"/>
</dbReference>
<dbReference type="SUPFAM" id="SSF64263">
    <property type="entry name" value="Prokaryotic ribosomal protein L17"/>
    <property type="match status" value="1"/>
</dbReference>
<dbReference type="STRING" id="7574.A0A1S3JY03"/>
<proteinExistence type="inferred from homology"/>
<dbReference type="InterPro" id="IPR000456">
    <property type="entry name" value="Ribosomal_bL17"/>
</dbReference>
<evidence type="ECO:0000256" key="5">
    <source>
        <dbReference type="ARBA" id="ARBA00035413"/>
    </source>
</evidence>
<sequence length="252" mass="29125">MSLRYPYKMSYRKLRGTFGPGGGPLARITRLRMVVTSLIRHERIETTWNKAAEARDYAELLIQRAIKNGDKHGPTMELADFWLLEKDLIHKLFKVLVPRFEKCPTAFTKMYRLPYVYPGKGREMGLLELKGNPWPPVLPEAIDKSKHINNVLLNAARQDFRMEQYKSMDMSSDGWHKESVSQMSAAMDTVAKGSGLEETVTDTESLLSDEIREEKEAQEMRELQRKIDSLKNRGKKKHRDEDDDDDDDGTYV</sequence>
<dbReference type="GO" id="GO:0003735">
    <property type="term" value="F:structural constituent of ribosome"/>
    <property type="evidence" value="ECO:0007669"/>
    <property type="project" value="InterPro"/>
</dbReference>
<comment type="similarity">
    <text evidence="1">Belongs to the bacterial ribosomal protein bL17 family.</text>
</comment>
<dbReference type="FunFam" id="3.90.1030.10:FF:000009">
    <property type="entry name" value="39S ribosomal protein L17, mitochondrial"/>
    <property type="match status" value="1"/>
</dbReference>
<dbReference type="FunCoup" id="A0A1S3JY03">
    <property type="interactions" value="1262"/>
</dbReference>
<dbReference type="Proteomes" id="UP000085678">
    <property type="component" value="Unplaced"/>
</dbReference>
<dbReference type="GeneID" id="106177068"/>
<accession>A0A1S3JY03</accession>
<evidence type="ECO:0000256" key="6">
    <source>
        <dbReference type="SAM" id="MobiDB-lite"/>
    </source>
</evidence>
<evidence type="ECO:0000256" key="1">
    <source>
        <dbReference type="ARBA" id="ARBA00008777"/>
    </source>
</evidence>
<dbReference type="AlphaFoldDB" id="A0A1S3JY03"/>
<organism evidence="7 8">
    <name type="scientific">Lingula anatina</name>
    <name type="common">Brachiopod</name>
    <name type="synonym">Lingula unguis</name>
    <dbReference type="NCBI Taxonomy" id="7574"/>
    <lineage>
        <taxon>Eukaryota</taxon>
        <taxon>Metazoa</taxon>
        <taxon>Spiralia</taxon>
        <taxon>Lophotrochozoa</taxon>
        <taxon>Brachiopoda</taxon>
        <taxon>Linguliformea</taxon>
        <taxon>Lingulata</taxon>
        <taxon>Lingulida</taxon>
        <taxon>Linguloidea</taxon>
        <taxon>Lingulidae</taxon>
        <taxon>Lingula</taxon>
    </lineage>
</organism>
<name>A0A1S3JY03_LINAN</name>
<gene>
    <name evidence="8" type="primary">LOC106177068</name>
</gene>
<dbReference type="GO" id="GO:0005762">
    <property type="term" value="C:mitochondrial large ribosomal subunit"/>
    <property type="evidence" value="ECO:0007669"/>
    <property type="project" value="TreeGrafter"/>
</dbReference>
<protein>
    <recommendedName>
        <fullName evidence="4">Large ribosomal subunit protein bL17m</fullName>
    </recommendedName>
    <alternativeName>
        <fullName evidence="5">39S ribosomal protein L17, mitochondrial</fullName>
    </alternativeName>
</protein>
<feature type="compositionally biased region" description="Acidic residues" evidence="6">
    <location>
        <begin position="241"/>
        <end position="252"/>
    </location>
</feature>
<reference evidence="8" key="1">
    <citation type="submission" date="2025-08" db="UniProtKB">
        <authorList>
            <consortium name="RefSeq"/>
        </authorList>
    </citation>
    <scope>IDENTIFICATION</scope>
    <source>
        <tissue evidence="8">Gonads</tissue>
    </source>
</reference>
<keyword evidence="7" id="KW-1185">Reference proteome</keyword>
<keyword evidence="2 8" id="KW-0689">Ribosomal protein</keyword>
<evidence type="ECO:0000313" key="8">
    <source>
        <dbReference type="RefSeq" id="XP_013415187.1"/>
    </source>
</evidence>
<evidence type="ECO:0000256" key="4">
    <source>
        <dbReference type="ARBA" id="ARBA00035290"/>
    </source>
</evidence>
<dbReference type="InterPro" id="IPR036373">
    <property type="entry name" value="Ribosomal_bL17_sf"/>
</dbReference>
<dbReference type="OrthoDB" id="275000at2759"/>
<feature type="compositionally biased region" description="Basic and acidic residues" evidence="6">
    <location>
        <begin position="209"/>
        <end position="231"/>
    </location>
</feature>
<evidence type="ECO:0000313" key="7">
    <source>
        <dbReference type="Proteomes" id="UP000085678"/>
    </source>
</evidence>
<evidence type="ECO:0000256" key="2">
    <source>
        <dbReference type="ARBA" id="ARBA00022980"/>
    </source>
</evidence>
<dbReference type="PANTHER" id="PTHR14413:SF16">
    <property type="entry name" value="LARGE RIBOSOMAL SUBUNIT PROTEIN BL17M"/>
    <property type="match status" value="1"/>
</dbReference>
<feature type="region of interest" description="Disordered" evidence="6">
    <location>
        <begin position="192"/>
        <end position="252"/>
    </location>
</feature>
<dbReference type="PANTHER" id="PTHR14413">
    <property type="entry name" value="RIBOSOMAL PROTEIN L17"/>
    <property type="match status" value="1"/>
</dbReference>
<dbReference type="Gene3D" id="3.90.1030.10">
    <property type="entry name" value="Ribosomal protein L17"/>
    <property type="match status" value="1"/>
</dbReference>
<keyword evidence="3" id="KW-0687">Ribonucleoprotein</keyword>
<evidence type="ECO:0000256" key="3">
    <source>
        <dbReference type="ARBA" id="ARBA00023274"/>
    </source>
</evidence>
<dbReference type="KEGG" id="lak:106177068"/>
<dbReference type="InParanoid" id="A0A1S3JY03"/>